<evidence type="ECO:0000313" key="2">
    <source>
        <dbReference type="Proteomes" id="UP001180842"/>
    </source>
</evidence>
<accession>A0AAE4I1C3</accession>
<sequence length="201" mass="22051">MVLAKTGYTKTSADNFMIDAATIFTDFKYDKDTKEFTGTPLGATQGGVEVNIEQSYRKIEADGAYVMDVVGLNVMESATATVKANLMELTAENLRRSLNATMEAATEEDAPAGYQIIKTKRYLADTDYIENMAVCGIHTGTKQPIIFALDNGLVKSPLQLKTEDNKEGVVEQEITANASYEQLAKDEFPWRIYHPGTGSTP</sequence>
<dbReference type="AlphaFoldDB" id="A0AAE4I1C3"/>
<gene>
    <name evidence="1" type="ORF">P7H00_11135</name>
</gene>
<dbReference type="Proteomes" id="UP001180842">
    <property type="component" value="Unassembled WGS sequence"/>
</dbReference>
<organism evidence="1 2">
    <name type="scientific">Enterococcus pseudoavium</name>
    <dbReference type="NCBI Taxonomy" id="44007"/>
    <lineage>
        <taxon>Bacteria</taxon>
        <taxon>Bacillati</taxon>
        <taxon>Bacillota</taxon>
        <taxon>Bacilli</taxon>
        <taxon>Lactobacillales</taxon>
        <taxon>Enterococcaceae</taxon>
        <taxon>Enterococcus</taxon>
    </lineage>
</organism>
<name>A0AAE4I1C3_9ENTE</name>
<reference evidence="1" key="1">
    <citation type="submission" date="2023-03" db="EMBL/GenBank/DDBJ databases">
        <authorList>
            <person name="Shen W."/>
            <person name="Cai J."/>
        </authorList>
    </citation>
    <scope>NUCLEOTIDE SEQUENCE</scope>
    <source>
        <strain evidence="1">P69-2</strain>
    </source>
</reference>
<protein>
    <recommendedName>
        <fullName evidence="3">Phage tail protein</fullName>
    </recommendedName>
</protein>
<dbReference type="EMBL" id="JARQAI010000018">
    <property type="protein sequence ID" value="MDT2737664.1"/>
    <property type="molecule type" value="Genomic_DNA"/>
</dbReference>
<proteinExistence type="predicted"/>
<dbReference type="RefSeq" id="WP_311797292.1">
    <property type="nucleotide sequence ID" value="NZ_JARQAI010000018.1"/>
</dbReference>
<evidence type="ECO:0008006" key="3">
    <source>
        <dbReference type="Google" id="ProtNLM"/>
    </source>
</evidence>
<comment type="caution">
    <text evidence="1">The sequence shown here is derived from an EMBL/GenBank/DDBJ whole genome shotgun (WGS) entry which is preliminary data.</text>
</comment>
<evidence type="ECO:0000313" key="1">
    <source>
        <dbReference type="EMBL" id="MDT2737664.1"/>
    </source>
</evidence>